<keyword evidence="3" id="KW-0812">Transmembrane</keyword>
<name>A0A812EJ07_ACAPH</name>
<evidence type="ECO:0000256" key="2">
    <source>
        <dbReference type="ARBA" id="ARBA00022729"/>
    </source>
</evidence>
<feature type="domain" description="Carboxylesterase type B" evidence="4">
    <location>
        <begin position="48"/>
        <end position="602"/>
    </location>
</feature>
<dbReference type="PROSITE" id="PS00941">
    <property type="entry name" value="CARBOXYLESTERASE_B_2"/>
    <property type="match status" value="1"/>
</dbReference>
<keyword evidence="3" id="KW-1133">Transmembrane helix</keyword>
<evidence type="ECO:0000259" key="4">
    <source>
        <dbReference type="Pfam" id="PF00135"/>
    </source>
</evidence>
<gene>
    <name evidence="5" type="ORF">SPHA_73994</name>
</gene>
<sequence length="664" mass="76799">MNCLLFGPSCWSAIGFFCLYLLVTSNWCVGLTCDEEQERTRYRPQNHDTLVHLPYGSVNGFTIPVHNKRRYPDRRINVYLGIPYAKRPSYPGEFRFREPEKPEWNNIWDATYYRPACPQIPWYVRETVPKFGKMDEDCLYLNVFAPNLTTEKFLDPDHGPKGRVIGNPSLYPVMVFIHGGGFVAGTSQQYPGYFIAERNVVVVTINYRLNALGFLSTGNAIAAGNYGLWDQLLALQFIKNNIKYFRGDPNKITIAGHDAGAASVGIHLLSPQSDRMFHYAIMMGGSDCNGWAVRSPSSAAYYATNLAQKLGCPSNDNQRMINCLRDRSAMEIVNASVWIPLKNGEIGNPFGPVVDGPIKGNAISFLAYLPRRLRDQGRYKRFKVMAGLTVDEGAFFIPNYFGLEDGIQLTEFDNLLYEFLDERGVVNYDQARDSLKFQYTYYEEPTNITGIRNRSIDMMSDYMFGAGIDEIVKWHSRYNDTYLYVFDYRSWNDYLPPWRGVAHGQELQYLFGFPYFTRCYREMSGVYPRQDYSYGDQEISEMMITLFTNFTMHGNPTPWRHTMPLLTDIIWPEFHLYNQSHLLISNHTKVEHGFRQQEYEFWTDYFPTIMKKASQCFCDQKCNSEDSAMYKRATWSLVVANCLLILVILGMSIMMYRITRIKDY</sequence>
<evidence type="ECO:0000256" key="1">
    <source>
        <dbReference type="ARBA" id="ARBA00005964"/>
    </source>
</evidence>
<dbReference type="OrthoDB" id="6846267at2759"/>
<evidence type="ECO:0000313" key="6">
    <source>
        <dbReference type="Proteomes" id="UP000597762"/>
    </source>
</evidence>
<keyword evidence="3" id="KW-0472">Membrane</keyword>
<dbReference type="InterPro" id="IPR051093">
    <property type="entry name" value="Neuroligin/BSAL"/>
</dbReference>
<dbReference type="AlphaFoldDB" id="A0A812EJ07"/>
<dbReference type="InterPro" id="IPR029058">
    <property type="entry name" value="AB_hydrolase_fold"/>
</dbReference>
<protein>
    <submittedName>
        <fullName evidence="5">NLGN</fullName>
    </submittedName>
</protein>
<keyword evidence="2" id="KW-0732">Signal</keyword>
<dbReference type="Proteomes" id="UP000597762">
    <property type="component" value="Unassembled WGS sequence"/>
</dbReference>
<dbReference type="EMBL" id="CAHIKZ030005404">
    <property type="protein sequence ID" value="CAE1324243.1"/>
    <property type="molecule type" value="Genomic_DNA"/>
</dbReference>
<evidence type="ECO:0000256" key="3">
    <source>
        <dbReference type="SAM" id="Phobius"/>
    </source>
</evidence>
<comment type="caution">
    <text evidence="5">The sequence shown here is derived from an EMBL/GenBank/DDBJ whole genome shotgun (WGS) entry which is preliminary data.</text>
</comment>
<feature type="transmembrane region" description="Helical" evidence="3">
    <location>
        <begin position="633"/>
        <end position="656"/>
    </location>
</feature>
<reference evidence="5" key="1">
    <citation type="submission" date="2021-01" db="EMBL/GenBank/DDBJ databases">
        <authorList>
            <person name="Li R."/>
            <person name="Bekaert M."/>
        </authorList>
    </citation>
    <scope>NUCLEOTIDE SEQUENCE</scope>
    <source>
        <strain evidence="5">Farmed</strain>
    </source>
</reference>
<dbReference type="Pfam" id="PF00135">
    <property type="entry name" value="COesterase"/>
    <property type="match status" value="1"/>
</dbReference>
<dbReference type="SUPFAM" id="SSF53474">
    <property type="entry name" value="alpha/beta-Hydrolases"/>
    <property type="match status" value="1"/>
</dbReference>
<organism evidence="5 6">
    <name type="scientific">Acanthosepion pharaonis</name>
    <name type="common">Pharaoh cuttlefish</name>
    <name type="synonym">Sepia pharaonis</name>
    <dbReference type="NCBI Taxonomy" id="158019"/>
    <lineage>
        <taxon>Eukaryota</taxon>
        <taxon>Metazoa</taxon>
        <taxon>Spiralia</taxon>
        <taxon>Lophotrochozoa</taxon>
        <taxon>Mollusca</taxon>
        <taxon>Cephalopoda</taxon>
        <taxon>Coleoidea</taxon>
        <taxon>Decapodiformes</taxon>
        <taxon>Sepiida</taxon>
        <taxon>Sepiina</taxon>
        <taxon>Sepiidae</taxon>
        <taxon>Acanthosepion</taxon>
    </lineage>
</organism>
<evidence type="ECO:0000313" key="5">
    <source>
        <dbReference type="EMBL" id="CAE1324243.1"/>
    </source>
</evidence>
<accession>A0A812EJ07</accession>
<dbReference type="Gene3D" id="3.40.50.1820">
    <property type="entry name" value="alpha/beta hydrolase"/>
    <property type="match status" value="1"/>
</dbReference>
<dbReference type="PANTHER" id="PTHR43903">
    <property type="entry name" value="NEUROLIGIN"/>
    <property type="match status" value="1"/>
</dbReference>
<dbReference type="InterPro" id="IPR019819">
    <property type="entry name" value="Carboxylesterase_B_CS"/>
</dbReference>
<keyword evidence="6" id="KW-1185">Reference proteome</keyword>
<proteinExistence type="inferred from homology"/>
<dbReference type="InterPro" id="IPR002018">
    <property type="entry name" value="CarbesteraseB"/>
</dbReference>
<comment type="similarity">
    <text evidence="1">Belongs to the type-B carboxylesterase/lipase family.</text>
</comment>